<comment type="subcellular location">
    <subcellularLocation>
        <location evidence="3">Cytoplasm</location>
    </subcellularLocation>
</comment>
<dbReference type="GO" id="GO:0005829">
    <property type="term" value="C:cytosol"/>
    <property type="evidence" value="ECO:0007669"/>
    <property type="project" value="TreeGrafter"/>
</dbReference>
<dbReference type="HAMAP" id="MF_01077">
    <property type="entry name" value="RimP"/>
    <property type="match status" value="1"/>
</dbReference>
<sequence>MSLQNDIESLVKSVGLELYDTSVVSEFGETIYRVAVISPEFEDDKRKGVTMDECVELTHLISPLLDVTPPVSGEYRLEVGSPGLERKLTTLDHFTKSVNENIAFTTMENEKIKAKLVNVDGSKLIFENEDGTTEIEFNDIRKAKTYFEWK</sequence>
<evidence type="ECO:0000313" key="7">
    <source>
        <dbReference type="Proteomes" id="UP000593910"/>
    </source>
</evidence>
<evidence type="ECO:0000256" key="3">
    <source>
        <dbReference type="HAMAP-Rule" id="MF_01077"/>
    </source>
</evidence>
<dbReference type="SUPFAM" id="SSF75420">
    <property type="entry name" value="YhbC-like, N-terminal domain"/>
    <property type="match status" value="1"/>
</dbReference>
<dbReference type="InterPro" id="IPR028998">
    <property type="entry name" value="RimP_C"/>
</dbReference>
<dbReference type="RefSeq" id="WP_193112972.1">
    <property type="nucleotide sequence ID" value="NZ_CP041165.1"/>
</dbReference>
<dbReference type="CDD" id="cd01734">
    <property type="entry name" value="YlxS_C"/>
    <property type="match status" value="1"/>
</dbReference>
<dbReference type="InterPro" id="IPR003728">
    <property type="entry name" value="Ribosome_maturation_RimP"/>
</dbReference>
<dbReference type="EMBL" id="CP041165">
    <property type="protein sequence ID" value="QOP41654.1"/>
    <property type="molecule type" value="Genomic_DNA"/>
</dbReference>
<dbReference type="Pfam" id="PF17384">
    <property type="entry name" value="DUF150_C"/>
    <property type="match status" value="1"/>
</dbReference>
<gene>
    <name evidence="3" type="primary">rimP</name>
    <name evidence="6" type="ORF">FJR03_07830</name>
</gene>
<name>A0A7M1AW62_9BACT</name>
<dbReference type="SUPFAM" id="SSF74942">
    <property type="entry name" value="YhbC-like, C-terminal domain"/>
    <property type="match status" value="1"/>
</dbReference>
<keyword evidence="1 3" id="KW-0963">Cytoplasm</keyword>
<accession>A0A7M1AW62</accession>
<comment type="similarity">
    <text evidence="3">Belongs to the RimP family.</text>
</comment>
<evidence type="ECO:0000259" key="5">
    <source>
        <dbReference type="Pfam" id="PF17384"/>
    </source>
</evidence>
<evidence type="ECO:0000313" key="6">
    <source>
        <dbReference type="EMBL" id="QOP41654.1"/>
    </source>
</evidence>
<evidence type="ECO:0000259" key="4">
    <source>
        <dbReference type="Pfam" id="PF02576"/>
    </source>
</evidence>
<organism evidence="6 7">
    <name type="scientific">Sulfurimonas marina</name>
    <dbReference type="NCBI Taxonomy" id="2590551"/>
    <lineage>
        <taxon>Bacteria</taxon>
        <taxon>Pseudomonadati</taxon>
        <taxon>Campylobacterota</taxon>
        <taxon>Epsilonproteobacteria</taxon>
        <taxon>Campylobacterales</taxon>
        <taxon>Sulfurimonadaceae</taxon>
        <taxon>Sulfurimonas</taxon>
    </lineage>
</organism>
<dbReference type="InterPro" id="IPR036847">
    <property type="entry name" value="RimP_C_sf"/>
</dbReference>
<dbReference type="Pfam" id="PF02576">
    <property type="entry name" value="RimP_N"/>
    <property type="match status" value="1"/>
</dbReference>
<reference evidence="6 7" key="1">
    <citation type="submission" date="2019-06" db="EMBL/GenBank/DDBJ databases">
        <title>Sulfurimonas gotlandica sp. nov., a chemoautotrophic and psychrotolerant epsilonproteobacterium isolated from a pelagic redoxcline, and an emended description of the genus Sulfurimonas.</title>
        <authorList>
            <person name="Wang S."/>
            <person name="Jiang L."/>
            <person name="Shao Z."/>
        </authorList>
    </citation>
    <scope>NUCLEOTIDE SEQUENCE [LARGE SCALE GENOMIC DNA]</scope>
    <source>
        <strain evidence="6 7">B2</strain>
    </source>
</reference>
<comment type="function">
    <text evidence="3">Required for maturation of 30S ribosomal subunits.</text>
</comment>
<dbReference type="InterPro" id="IPR035956">
    <property type="entry name" value="RimP_N_sf"/>
</dbReference>
<dbReference type="PANTHER" id="PTHR33867:SF1">
    <property type="entry name" value="RIBOSOME MATURATION FACTOR RIMP"/>
    <property type="match status" value="1"/>
</dbReference>
<proteinExistence type="inferred from homology"/>
<feature type="domain" description="Ribosome maturation factor RimP N-terminal" evidence="4">
    <location>
        <begin position="7"/>
        <end position="85"/>
    </location>
</feature>
<dbReference type="AlphaFoldDB" id="A0A7M1AW62"/>
<dbReference type="KEGG" id="smax:FJR03_07830"/>
<dbReference type="Proteomes" id="UP000593910">
    <property type="component" value="Chromosome"/>
</dbReference>
<keyword evidence="7" id="KW-1185">Reference proteome</keyword>
<protein>
    <recommendedName>
        <fullName evidence="3">Ribosome maturation factor RimP</fullName>
    </recommendedName>
</protein>
<feature type="domain" description="Ribosome maturation factor RimP C-terminal" evidence="5">
    <location>
        <begin position="88"/>
        <end position="149"/>
    </location>
</feature>
<evidence type="ECO:0000256" key="2">
    <source>
        <dbReference type="ARBA" id="ARBA00022517"/>
    </source>
</evidence>
<dbReference type="InterPro" id="IPR028989">
    <property type="entry name" value="RimP_N"/>
</dbReference>
<evidence type="ECO:0000256" key="1">
    <source>
        <dbReference type="ARBA" id="ARBA00022490"/>
    </source>
</evidence>
<dbReference type="PANTHER" id="PTHR33867">
    <property type="entry name" value="RIBOSOME MATURATION FACTOR RIMP"/>
    <property type="match status" value="1"/>
</dbReference>
<dbReference type="Gene3D" id="3.30.300.70">
    <property type="entry name" value="RimP-like superfamily, N-terminal"/>
    <property type="match status" value="1"/>
</dbReference>
<dbReference type="GO" id="GO:0006412">
    <property type="term" value="P:translation"/>
    <property type="evidence" value="ECO:0007669"/>
    <property type="project" value="TreeGrafter"/>
</dbReference>
<keyword evidence="2 3" id="KW-0690">Ribosome biogenesis</keyword>
<dbReference type="GO" id="GO:0000028">
    <property type="term" value="P:ribosomal small subunit assembly"/>
    <property type="evidence" value="ECO:0007669"/>
    <property type="project" value="TreeGrafter"/>
</dbReference>